<keyword evidence="3" id="KW-1185">Reference proteome</keyword>
<dbReference type="InterPro" id="IPR000477">
    <property type="entry name" value="RT_dom"/>
</dbReference>
<keyword evidence="2" id="KW-0808">Transferase</keyword>
<dbReference type="Gene3D" id="3.10.10.10">
    <property type="entry name" value="HIV Type 1 Reverse Transcriptase, subunit A, domain 1"/>
    <property type="match status" value="1"/>
</dbReference>
<dbReference type="Pfam" id="PF00078">
    <property type="entry name" value="RVT_1"/>
    <property type="match status" value="1"/>
</dbReference>
<dbReference type="InterPro" id="IPR043128">
    <property type="entry name" value="Rev_trsase/Diguanyl_cyclase"/>
</dbReference>
<comment type="caution">
    <text evidence="2">The sequence shown here is derived from an EMBL/GenBank/DDBJ whole genome shotgun (WGS) entry which is preliminary data.</text>
</comment>
<dbReference type="AlphaFoldDB" id="A0AAW1IBQ2"/>
<dbReference type="InterPro" id="IPR043502">
    <property type="entry name" value="DNA/RNA_pol_sf"/>
</dbReference>
<dbReference type="EMBL" id="JASPKY010000695">
    <property type="protein sequence ID" value="KAK9686617.1"/>
    <property type="molecule type" value="Genomic_DNA"/>
</dbReference>
<keyword evidence="2" id="KW-0548">Nucleotidyltransferase</keyword>
<gene>
    <name evidence="2" type="ORF">QE152_g37054</name>
</gene>
<dbReference type="PANTHER" id="PTHR37984">
    <property type="entry name" value="PROTEIN CBG26694"/>
    <property type="match status" value="1"/>
</dbReference>
<dbReference type="SUPFAM" id="SSF56672">
    <property type="entry name" value="DNA/RNA polymerases"/>
    <property type="match status" value="1"/>
</dbReference>
<feature type="domain" description="Reverse transcriptase" evidence="1">
    <location>
        <begin position="15"/>
        <end position="103"/>
    </location>
</feature>
<dbReference type="InterPro" id="IPR050951">
    <property type="entry name" value="Retrovirus_Pol_polyprotein"/>
</dbReference>
<proteinExistence type="predicted"/>
<dbReference type="GO" id="GO:0003964">
    <property type="term" value="F:RNA-directed DNA polymerase activity"/>
    <property type="evidence" value="ECO:0007669"/>
    <property type="project" value="UniProtKB-KW"/>
</dbReference>
<evidence type="ECO:0000259" key="1">
    <source>
        <dbReference type="Pfam" id="PF00078"/>
    </source>
</evidence>
<dbReference type="Proteomes" id="UP001458880">
    <property type="component" value="Unassembled WGS sequence"/>
</dbReference>
<protein>
    <submittedName>
        <fullName evidence="2">Reverse transcriptase (RNA-dependent DNA polymerase)</fullName>
    </submittedName>
</protein>
<dbReference type="PANTHER" id="PTHR37984:SF13">
    <property type="entry name" value="RIBONUCLEASE H"/>
    <property type="match status" value="1"/>
</dbReference>
<keyword evidence="2" id="KW-0695">RNA-directed DNA polymerase</keyword>
<sequence length="107" mass="12243">MKLDDESALMQSLSAHKGVYKVKRLMFGVKTVPGAWQLFMQQLVQDLSGVVCFFNDIAIQGKTKELYTRLRAVLEWLHLHGLRLNKKKCKFFAKSITYIGHTIDGRG</sequence>
<organism evidence="2 3">
    <name type="scientific">Popillia japonica</name>
    <name type="common">Japanese beetle</name>
    <dbReference type="NCBI Taxonomy" id="7064"/>
    <lineage>
        <taxon>Eukaryota</taxon>
        <taxon>Metazoa</taxon>
        <taxon>Ecdysozoa</taxon>
        <taxon>Arthropoda</taxon>
        <taxon>Hexapoda</taxon>
        <taxon>Insecta</taxon>
        <taxon>Pterygota</taxon>
        <taxon>Neoptera</taxon>
        <taxon>Endopterygota</taxon>
        <taxon>Coleoptera</taxon>
        <taxon>Polyphaga</taxon>
        <taxon>Scarabaeiformia</taxon>
        <taxon>Scarabaeidae</taxon>
        <taxon>Rutelinae</taxon>
        <taxon>Popillia</taxon>
    </lineage>
</organism>
<accession>A0AAW1IBQ2</accession>
<name>A0AAW1IBQ2_POPJA</name>
<evidence type="ECO:0000313" key="2">
    <source>
        <dbReference type="EMBL" id="KAK9686617.1"/>
    </source>
</evidence>
<dbReference type="Gene3D" id="3.30.70.270">
    <property type="match status" value="1"/>
</dbReference>
<reference evidence="2 3" key="1">
    <citation type="journal article" date="2024" name="BMC Genomics">
        <title>De novo assembly and annotation of Popillia japonica's genome with initial clues to its potential as an invasive pest.</title>
        <authorList>
            <person name="Cucini C."/>
            <person name="Boschi S."/>
            <person name="Funari R."/>
            <person name="Cardaioli E."/>
            <person name="Iannotti N."/>
            <person name="Marturano G."/>
            <person name="Paoli F."/>
            <person name="Bruttini M."/>
            <person name="Carapelli A."/>
            <person name="Frati F."/>
            <person name="Nardi F."/>
        </authorList>
    </citation>
    <scope>NUCLEOTIDE SEQUENCE [LARGE SCALE GENOMIC DNA]</scope>
    <source>
        <strain evidence="2">DMR45628</strain>
    </source>
</reference>
<evidence type="ECO:0000313" key="3">
    <source>
        <dbReference type="Proteomes" id="UP001458880"/>
    </source>
</evidence>